<feature type="region of interest" description="Disordered" evidence="1">
    <location>
        <begin position="120"/>
        <end position="149"/>
    </location>
</feature>
<reference evidence="2 3" key="1">
    <citation type="submission" date="2021-06" db="EMBL/GenBank/DDBJ databases">
        <authorList>
            <person name="Palmer J.M."/>
        </authorList>
    </citation>
    <scope>NUCLEOTIDE SEQUENCE [LARGE SCALE GENOMIC DNA]</scope>
    <source>
        <strain evidence="2 3">AS_MEX2019</strain>
        <tissue evidence="2">Muscle</tissue>
    </source>
</reference>
<keyword evidence="3" id="KW-1185">Reference proteome</keyword>
<organism evidence="2 3">
    <name type="scientific">Ameca splendens</name>
    <dbReference type="NCBI Taxonomy" id="208324"/>
    <lineage>
        <taxon>Eukaryota</taxon>
        <taxon>Metazoa</taxon>
        <taxon>Chordata</taxon>
        <taxon>Craniata</taxon>
        <taxon>Vertebrata</taxon>
        <taxon>Euteleostomi</taxon>
        <taxon>Actinopterygii</taxon>
        <taxon>Neopterygii</taxon>
        <taxon>Teleostei</taxon>
        <taxon>Neoteleostei</taxon>
        <taxon>Acanthomorphata</taxon>
        <taxon>Ovalentaria</taxon>
        <taxon>Atherinomorphae</taxon>
        <taxon>Cyprinodontiformes</taxon>
        <taxon>Goodeidae</taxon>
        <taxon>Ameca</taxon>
    </lineage>
</organism>
<evidence type="ECO:0000313" key="2">
    <source>
        <dbReference type="EMBL" id="MEQ2302967.1"/>
    </source>
</evidence>
<dbReference type="EMBL" id="JAHRIP010057166">
    <property type="protein sequence ID" value="MEQ2302967.1"/>
    <property type="molecule type" value="Genomic_DNA"/>
</dbReference>
<evidence type="ECO:0000256" key="1">
    <source>
        <dbReference type="SAM" id="MobiDB-lite"/>
    </source>
</evidence>
<name>A0ABV0Z9U8_9TELE</name>
<gene>
    <name evidence="2" type="ORF">AMECASPLE_011974</name>
</gene>
<protein>
    <submittedName>
        <fullName evidence="2">Uncharacterized protein</fullName>
    </submittedName>
</protein>
<sequence>MYIRLSGVSLPSDVGDQTALGRRAAPVTPLDAEQQEDCLKLSVLLLGQECLTTSPCSVSMWVTEELVPILSSLQARGGVHPGQRDIEDEQPCTHPFTPQGNLERPINLFGVWEEAGVPGENPLMHGENMQTPCRKTPGREHNPGPSRCKATVLPTAPSCSL</sequence>
<proteinExistence type="predicted"/>
<evidence type="ECO:0000313" key="3">
    <source>
        <dbReference type="Proteomes" id="UP001469553"/>
    </source>
</evidence>
<comment type="caution">
    <text evidence="2">The sequence shown here is derived from an EMBL/GenBank/DDBJ whole genome shotgun (WGS) entry which is preliminary data.</text>
</comment>
<dbReference type="Proteomes" id="UP001469553">
    <property type="component" value="Unassembled WGS sequence"/>
</dbReference>
<accession>A0ABV0Z9U8</accession>